<feature type="transmembrane region" description="Helical" evidence="1">
    <location>
        <begin position="155"/>
        <end position="179"/>
    </location>
</feature>
<name>A0A9X7W2X5_9BACL</name>
<dbReference type="Proteomes" id="UP000663505">
    <property type="component" value="Chromosome"/>
</dbReference>
<reference evidence="2 3" key="1">
    <citation type="submission" date="2021-02" db="EMBL/GenBank/DDBJ databases">
        <title>Alicyclobacillus curvatus sp. nov. and Alicyclobacillus mengziensis sp. nov., two acidophilic bacteria isolated from acid mine drainage.</title>
        <authorList>
            <person name="Huang Y."/>
        </authorList>
    </citation>
    <scope>NUCLEOTIDE SEQUENCE [LARGE SCALE GENOMIC DNA]</scope>
    <source>
        <strain evidence="2 3">S30H14</strain>
    </source>
</reference>
<keyword evidence="3" id="KW-1185">Reference proteome</keyword>
<protein>
    <submittedName>
        <fullName evidence="2">Uncharacterized protein</fullName>
    </submittedName>
</protein>
<feature type="transmembrane region" description="Helical" evidence="1">
    <location>
        <begin position="22"/>
        <end position="43"/>
    </location>
</feature>
<dbReference type="AlphaFoldDB" id="A0A9X7W2X5"/>
<dbReference type="KEGG" id="afx:JZ786_11060"/>
<keyword evidence="1" id="KW-0472">Membrane</keyword>
<accession>A0A9X7W2X5</accession>
<feature type="transmembrane region" description="Helical" evidence="1">
    <location>
        <begin position="79"/>
        <end position="100"/>
    </location>
</feature>
<sequence length="185" mass="19385">MAVESSFGEQIVTRRVQKVVSVYRWVGTLLLLVIGYIHLALLVNMFGLSQMAGKLFLLNAIGAVAAIILMFLTPRWYGWVLGILVAGGAAFAKLGITRIAGLRQFIMGRRGGGFRPPGGGRGALKGTSPGGGAHAGHFAGAAHSVLPMFTNVKTLGAVSIVIEIAFVILALVALITMGFTKASHN</sequence>
<keyword evidence="1" id="KW-0812">Transmembrane</keyword>
<gene>
    <name evidence="2" type="ORF">JZ786_11060</name>
</gene>
<feature type="transmembrane region" description="Helical" evidence="1">
    <location>
        <begin position="55"/>
        <end position="73"/>
    </location>
</feature>
<proteinExistence type="predicted"/>
<evidence type="ECO:0000313" key="2">
    <source>
        <dbReference type="EMBL" id="QSO49405.1"/>
    </source>
</evidence>
<keyword evidence="1" id="KW-1133">Transmembrane helix</keyword>
<dbReference type="RefSeq" id="WP_206658716.1">
    <property type="nucleotide sequence ID" value="NZ_CP071182.1"/>
</dbReference>
<evidence type="ECO:0000313" key="3">
    <source>
        <dbReference type="Proteomes" id="UP000663505"/>
    </source>
</evidence>
<evidence type="ECO:0000256" key="1">
    <source>
        <dbReference type="SAM" id="Phobius"/>
    </source>
</evidence>
<dbReference type="EMBL" id="CP071182">
    <property type="protein sequence ID" value="QSO49405.1"/>
    <property type="molecule type" value="Genomic_DNA"/>
</dbReference>
<organism evidence="2 3">
    <name type="scientific">Alicyclobacillus mengziensis</name>
    <dbReference type="NCBI Taxonomy" id="2931921"/>
    <lineage>
        <taxon>Bacteria</taxon>
        <taxon>Bacillati</taxon>
        <taxon>Bacillota</taxon>
        <taxon>Bacilli</taxon>
        <taxon>Bacillales</taxon>
        <taxon>Alicyclobacillaceae</taxon>
        <taxon>Alicyclobacillus</taxon>
    </lineage>
</organism>